<reference evidence="4 5" key="1">
    <citation type="submission" date="2020-11" db="EMBL/GenBank/DDBJ databases">
        <title>Complete genome sequence unveiled secondary metabolic potentials in Streptomyces solisilvae HNM0141.</title>
        <authorList>
            <person name="Huang X."/>
        </authorList>
    </citation>
    <scope>NUCLEOTIDE SEQUENCE [LARGE SCALE GENOMIC DNA]</scope>
    <source>
        <strain evidence="4 5">HNM0141</strain>
    </source>
</reference>
<sequence>MDTDLLIVGGGPAGCAAAVMAASVGMRSMLIESGDALCGALRRIPAVRNVLGAANGPDLAAAIEADLGRCDPCRVELGRRATRIDAYDDHVEVTVQPVGPLGAVGSVGPLGAMGSVGAVGCMGPVGSMGPQGSAQASGTRLTAPYVVVATGVGPLDPESVEWLGGAAGRALPPLWEANPAAIEDRTVLVLGADRPLGTVALAHPELRTRFVVAYPPEDAYKTEEIRQDPRMELVAVRRLELGPVSAPVTAEVRTVEGERWTLTADLAFLNLGSAPAPPAGAVARDRSGYCPPGSQHPRVFTAGDLRSVRFQRIATAMGSGGEAALGAYYASRGLPTETGMSTETGLPTETGGPPTEVGKPPDPRGGD</sequence>
<feature type="compositionally biased region" description="Low complexity" evidence="3">
    <location>
        <begin position="342"/>
        <end position="358"/>
    </location>
</feature>
<evidence type="ECO:0000256" key="1">
    <source>
        <dbReference type="ARBA" id="ARBA00022630"/>
    </source>
</evidence>
<dbReference type="PRINTS" id="PR00368">
    <property type="entry name" value="FADPNR"/>
</dbReference>
<dbReference type="Pfam" id="PF12831">
    <property type="entry name" value="FAD_oxidored"/>
    <property type="match status" value="1"/>
</dbReference>
<dbReference type="PRINTS" id="PR00411">
    <property type="entry name" value="PNDRDTASEI"/>
</dbReference>
<gene>
    <name evidence="4" type="ORF">I1A49_27455</name>
</gene>
<protein>
    <submittedName>
        <fullName evidence="4">FAD-dependent oxidoreductase</fullName>
    </submittedName>
</protein>
<keyword evidence="5" id="KW-1185">Reference proteome</keyword>
<keyword evidence="1" id="KW-0285">Flavoprotein</keyword>
<evidence type="ECO:0000256" key="2">
    <source>
        <dbReference type="ARBA" id="ARBA00023002"/>
    </source>
</evidence>
<accession>A0ABX6WKY2</accession>
<evidence type="ECO:0000313" key="5">
    <source>
        <dbReference type="Proteomes" id="UP000663421"/>
    </source>
</evidence>
<dbReference type="PANTHER" id="PTHR48105">
    <property type="entry name" value="THIOREDOXIN REDUCTASE 1-RELATED-RELATED"/>
    <property type="match status" value="1"/>
</dbReference>
<feature type="region of interest" description="Disordered" evidence="3">
    <location>
        <begin position="334"/>
        <end position="367"/>
    </location>
</feature>
<evidence type="ECO:0000256" key="3">
    <source>
        <dbReference type="SAM" id="MobiDB-lite"/>
    </source>
</evidence>
<keyword evidence="2" id="KW-0560">Oxidoreductase</keyword>
<dbReference type="Proteomes" id="UP000663421">
    <property type="component" value="Chromosome"/>
</dbReference>
<name>A0ABX6WKY2_STRMQ</name>
<dbReference type="SUPFAM" id="SSF51905">
    <property type="entry name" value="FAD/NAD(P)-binding domain"/>
    <property type="match status" value="1"/>
</dbReference>
<proteinExistence type="predicted"/>
<dbReference type="EMBL" id="CP065050">
    <property type="protein sequence ID" value="QPI61959.1"/>
    <property type="molecule type" value="Genomic_DNA"/>
</dbReference>
<evidence type="ECO:0000313" key="4">
    <source>
        <dbReference type="EMBL" id="QPI61959.1"/>
    </source>
</evidence>
<dbReference type="InterPro" id="IPR036188">
    <property type="entry name" value="FAD/NAD-bd_sf"/>
</dbReference>
<dbReference type="Gene3D" id="3.50.50.60">
    <property type="entry name" value="FAD/NAD(P)-binding domain"/>
    <property type="match status" value="3"/>
</dbReference>
<organism evidence="4 5">
    <name type="scientific">Streptomyces malaysiensis</name>
    <dbReference type="NCBI Taxonomy" id="92644"/>
    <lineage>
        <taxon>Bacteria</taxon>
        <taxon>Bacillati</taxon>
        <taxon>Actinomycetota</taxon>
        <taxon>Actinomycetes</taxon>
        <taxon>Kitasatosporales</taxon>
        <taxon>Streptomycetaceae</taxon>
        <taxon>Streptomyces</taxon>
        <taxon>Streptomyces violaceusniger group</taxon>
    </lineage>
</organism>
<dbReference type="InterPro" id="IPR050097">
    <property type="entry name" value="Ferredoxin-NADP_redctase_2"/>
</dbReference>